<dbReference type="Proteomes" id="UP000198629">
    <property type="component" value="Unassembled WGS sequence"/>
</dbReference>
<gene>
    <name evidence="1" type="ORF">SAMN05192566_2578</name>
</gene>
<dbReference type="RefSeq" id="WP_245652851.1">
    <property type="nucleotide sequence ID" value="NZ_FNFX01000005.1"/>
</dbReference>
<keyword evidence="2" id="KW-1185">Reference proteome</keyword>
<name>A0A1G9F2I2_9PROT</name>
<proteinExistence type="predicted"/>
<reference evidence="2" key="1">
    <citation type="submission" date="2016-10" db="EMBL/GenBank/DDBJ databases">
        <authorList>
            <person name="Varghese N."/>
            <person name="Submissions S."/>
        </authorList>
    </citation>
    <scope>NUCLEOTIDE SEQUENCE [LARGE SCALE GENOMIC DNA]</scope>
    <source>
        <strain evidence="2">CBMB127</strain>
    </source>
</reference>
<dbReference type="SUPFAM" id="SSF53067">
    <property type="entry name" value="Actin-like ATPase domain"/>
    <property type="match status" value="1"/>
</dbReference>
<evidence type="ECO:0000313" key="1">
    <source>
        <dbReference type="EMBL" id="SDK82443.1"/>
    </source>
</evidence>
<sequence>MPLSWFKRQKNKQQVGVSFTDMHVSTVALTSGPDGAKPVVSFAAVQQVPLQASSTLRHFVTKNDLKTVPCNVVLNVDQYNVLQIDKPTMPESEIKQALRWKVKDLLDYSVEQAVVDGINVPVDSAYANRQPAMLAICARKAVVSQIGNQIVEAGFNLKSIDVYALVQRNIARLLEAEDRALVMLSMLPKGCLLTFTAKGELYHARLIELDRDFLNDRGELFKSNFDKLVLELQRSLDSFDRQFPYLSLNRLLVAPVANRDYLVNGLSTSLYVPVEVFNLEEIVDLPANQDFSSLETQAMLLPALGAALRQEEAA</sequence>
<dbReference type="STRING" id="492660.SAMN05192566_2578"/>
<dbReference type="AlphaFoldDB" id="A0A1G9F2I2"/>
<dbReference type="InterPro" id="IPR043129">
    <property type="entry name" value="ATPase_NBD"/>
</dbReference>
<accession>A0A1G9F2I2</accession>
<protein>
    <submittedName>
        <fullName evidence="1">MSHA biogenesis protein MshI</fullName>
    </submittedName>
</protein>
<dbReference type="Gene3D" id="3.30.420.40">
    <property type="match status" value="2"/>
</dbReference>
<evidence type="ECO:0000313" key="2">
    <source>
        <dbReference type="Proteomes" id="UP000198629"/>
    </source>
</evidence>
<dbReference type="EMBL" id="FNFX01000005">
    <property type="protein sequence ID" value="SDK82443.1"/>
    <property type="molecule type" value="Genomic_DNA"/>
</dbReference>
<organism evidence="1 2">
    <name type="scientific">Methylophilus rhizosphaerae</name>
    <dbReference type="NCBI Taxonomy" id="492660"/>
    <lineage>
        <taxon>Bacteria</taxon>
        <taxon>Pseudomonadati</taxon>
        <taxon>Pseudomonadota</taxon>
        <taxon>Betaproteobacteria</taxon>
        <taxon>Nitrosomonadales</taxon>
        <taxon>Methylophilaceae</taxon>
        <taxon>Methylophilus</taxon>
    </lineage>
</organism>
<dbReference type="Gene3D" id="3.30.1490.300">
    <property type="match status" value="1"/>
</dbReference>